<protein>
    <submittedName>
        <fullName evidence="2">DUF3618 domain-containing protein</fullName>
    </submittedName>
</protein>
<dbReference type="Pfam" id="PF12277">
    <property type="entry name" value="DUF3618"/>
    <property type="match status" value="1"/>
</dbReference>
<feature type="region of interest" description="Disordered" evidence="1">
    <location>
        <begin position="1"/>
        <end position="28"/>
    </location>
</feature>
<proteinExistence type="predicted"/>
<accession>A0ABT3UYT0</accession>
<gene>
    <name evidence="2" type="ORF">K3769_08095</name>
</gene>
<dbReference type="RefSeq" id="WP_267025750.1">
    <property type="nucleotide sequence ID" value="NZ_JAIFZO010000002.1"/>
</dbReference>
<name>A0ABT3UYT0_9ACTN</name>
<sequence length="153" mass="15997">MKDTNEPVEIGGASDQPAAGTEGPAELRRQIEETRTQLGDTVEELAAKADVKARAKVKGDELKDKAAEAGQVVQGKAVQAGHVVQEKATVAGHVVQEKAAEAGHVVQDRVPQPVLDGATAAIRAGRRNPKAVLIAAAGVVVVTVLLRRRNGHR</sequence>
<dbReference type="EMBL" id="JAIFZO010000002">
    <property type="protein sequence ID" value="MCX4232733.1"/>
    <property type="molecule type" value="Genomic_DNA"/>
</dbReference>
<evidence type="ECO:0000313" key="2">
    <source>
        <dbReference type="EMBL" id="MCX4232733.1"/>
    </source>
</evidence>
<reference evidence="2" key="1">
    <citation type="journal article" date="2022" name="bioRxiv">
        <title>Discovery and biosynthetic assessment of Streptomyces ortus sp nov. isolated from a deep-sea sponge.</title>
        <authorList>
            <person name="Williams S.E."/>
        </authorList>
    </citation>
    <scope>NUCLEOTIDE SEQUENCE</scope>
    <source>
        <strain evidence="2">A15ISP2-DRY2</strain>
    </source>
</reference>
<keyword evidence="3" id="KW-1185">Reference proteome</keyword>
<dbReference type="Proteomes" id="UP001165590">
    <property type="component" value="Unassembled WGS sequence"/>
</dbReference>
<evidence type="ECO:0000313" key="3">
    <source>
        <dbReference type="Proteomes" id="UP001165590"/>
    </source>
</evidence>
<organism evidence="2 3">
    <name type="scientific">Streptomyces ortus</name>
    <dbReference type="NCBI Taxonomy" id="2867268"/>
    <lineage>
        <taxon>Bacteria</taxon>
        <taxon>Bacillati</taxon>
        <taxon>Actinomycetota</taxon>
        <taxon>Actinomycetes</taxon>
        <taxon>Kitasatosporales</taxon>
        <taxon>Streptomycetaceae</taxon>
        <taxon>Streptomyces</taxon>
    </lineage>
</organism>
<evidence type="ECO:0000256" key="1">
    <source>
        <dbReference type="SAM" id="MobiDB-lite"/>
    </source>
</evidence>
<comment type="caution">
    <text evidence="2">The sequence shown here is derived from an EMBL/GenBank/DDBJ whole genome shotgun (WGS) entry which is preliminary data.</text>
</comment>
<dbReference type="InterPro" id="IPR022062">
    <property type="entry name" value="DUF3618"/>
</dbReference>